<sequence length="158" mass="18004">MAKKLKISKMVGGLGSLLSLAEAVKVIEKVSANAAHLIDKAIDRHYDNKRDLIPIQNLVQLDFFTAKQHLESQGLKVVPLLAKPLKKYHDRRADEVVDMVPKTGKLRPGSIVKLYVIDQATLLESQRRFQEQVMQTRRRNKRIGATLSKPIKRLKFKK</sequence>
<name>A0A2X3VRK8_9STRE</name>
<evidence type="ECO:0008006" key="4">
    <source>
        <dbReference type="Google" id="ProtNLM"/>
    </source>
</evidence>
<dbReference type="InterPro" id="IPR005543">
    <property type="entry name" value="PASTA_dom"/>
</dbReference>
<keyword evidence="3" id="KW-1185">Reference proteome</keyword>
<dbReference type="EMBL" id="LS483343">
    <property type="protein sequence ID" value="SQF40365.1"/>
    <property type="molecule type" value="Genomic_DNA"/>
</dbReference>
<comment type="subcellular location">
    <subcellularLocation>
        <location evidence="1">Cell membrane</location>
        <topology evidence="1">Single-pass membrane protein</topology>
    </subcellularLocation>
</comment>
<organism evidence="2 3">
    <name type="scientific">Streptococcus ferus</name>
    <dbReference type="NCBI Taxonomy" id="1345"/>
    <lineage>
        <taxon>Bacteria</taxon>
        <taxon>Bacillati</taxon>
        <taxon>Bacillota</taxon>
        <taxon>Bacilli</taxon>
        <taxon>Lactobacillales</taxon>
        <taxon>Streptococcaceae</taxon>
        <taxon>Streptococcus</taxon>
    </lineage>
</organism>
<reference evidence="2 3" key="1">
    <citation type="submission" date="2018-06" db="EMBL/GenBank/DDBJ databases">
        <authorList>
            <consortium name="Pathogen Informatics"/>
            <person name="Doyle S."/>
        </authorList>
    </citation>
    <scope>NUCLEOTIDE SEQUENCE [LARGE SCALE GENOMIC DNA]</scope>
    <source>
        <strain evidence="2 3">NCTC12278</strain>
    </source>
</reference>
<accession>A0A2X3VRK8</accession>
<dbReference type="Proteomes" id="UP000249495">
    <property type="component" value="Chromosome 1"/>
</dbReference>
<proteinExistence type="predicted"/>
<evidence type="ECO:0000313" key="3">
    <source>
        <dbReference type="Proteomes" id="UP000249495"/>
    </source>
</evidence>
<protein>
    <recommendedName>
        <fullName evidence="4">PASTA domain-containing protein</fullName>
    </recommendedName>
</protein>
<gene>
    <name evidence="2" type="ORF">NCTC12278_00932</name>
</gene>
<evidence type="ECO:0000313" key="2">
    <source>
        <dbReference type="EMBL" id="SQF40365.1"/>
    </source>
</evidence>
<evidence type="ECO:0000256" key="1">
    <source>
        <dbReference type="ARBA" id="ARBA00004162"/>
    </source>
</evidence>
<dbReference type="CDD" id="cd06577">
    <property type="entry name" value="PASTA_pknB"/>
    <property type="match status" value="1"/>
</dbReference>
<dbReference type="AlphaFoldDB" id="A0A2X3VRK8"/>
<dbReference type="KEGG" id="sfer:NCTC12278_00932"/>